<feature type="domain" description="HTH araC/xylS-type" evidence="4">
    <location>
        <begin position="201"/>
        <end position="301"/>
    </location>
</feature>
<dbReference type="PROSITE" id="PS01124">
    <property type="entry name" value="HTH_ARAC_FAMILY_2"/>
    <property type="match status" value="1"/>
</dbReference>
<keyword evidence="1" id="KW-0805">Transcription regulation</keyword>
<accession>A0A975K9B8</accession>
<dbReference type="Pfam" id="PF12833">
    <property type="entry name" value="HTH_18"/>
    <property type="match status" value="1"/>
</dbReference>
<dbReference type="Gene3D" id="1.10.10.60">
    <property type="entry name" value="Homeodomain-like"/>
    <property type="match status" value="1"/>
</dbReference>
<evidence type="ECO:0000256" key="1">
    <source>
        <dbReference type="ARBA" id="ARBA00023015"/>
    </source>
</evidence>
<dbReference type="AlphaFoldDB" id="A0A975K9B8"/>
<proteinExistence type="predicted"/>
<keyword evidence="2" id="KW-0238">DNA-binding</keyword>
<organism evidence="5 6">
    <name type="scientific">Sphingobium phenoxybenzoativorans</name>
    <dbReference type="NCBI Taxonomy" id="1592790"/>
    <lineage>
        <taxon>Bacteria</taxon>
        <taxon>Pseudomonadati</taxon>
        <taxon>Pseudomonadota</taxon>
        <taxon>Alphaproteobacteria</taxon>
        <taxon>Sphingomonadales</taxon>
        <taxon>Sphingomonadaceae</taxon>
        <taxon>Sphingobium</taxon>
    </lineage>
</organism>
<dbReference type="SUPFAM" id="SSF46689">
    <property type="entry name" value="Homeodomain-like"/>
    <property type="match status" value="1"/>
</dbReference>
<dbReference type="Pfam" id="PF14525">
    <property type="entry name" value="AraC_binding_2"/>
    <property type="match status" value="1"/>
</dbReference>
<evidence type="ECO:0000259" key="4">
    <source>
        <dbReference type="PROSITE" id="PS01124"/>
    </source>
</evidence>
<evidence type="ECO:0000256" key="3">
    <source>
        <dbReference type="ARBA" id="ARBA00023163"/>
    </source>
</evidence>
<dbReference type="RefSeq" id="WP_212610406.1">
    <property type="nucleotide sequence ID" value="NZ_CP073910.1"/>
</dbReference>
<dbReference type="InterPro" id="IPR050204">
    <property type="entry name" value="AraC_XylS_family_regulators"/>
</dbReference>
<evidence type="ECO:0000313" key="5">
    <source>
        <dbReference type="EMBL" id="QUT07199.1"/>
    </source>
</evidence>
<dbReference type="InterPro" id="IPR009057">
    <property type="entry name" value="Homeodomain-like_sf"/>
</dbReference>
<reference evidence="5" key="1">
    <citation type="submission" date="2021-04" db="EMBL/GenBank/DDBJ databases">
        <title>Isolation of p-tert-butylphenol degrading bacteria Sphingobium phenoxybenzoativorans Tas13 from active sludge.</title>
        <authorList>
            <person name="Li Y."/>
        </authorList>
    </citation>
    <scope>NUCLEOTIDE SEQUENCE</scope>
    <source>
        <strain evidence="5">Tas13</strain>
    </source>
</reference>
<keyword evidence="6" id="KW-1185">Reference proteome</keyword>
<dbReference type="PANTHER" id="PTHR46796">
    <property type="entry name" value="HTH-TYPE TRANSCRIPTIONAL ACTIVATOR RHAS-RELATED"/>
    <property type="match status" value="1"/>
</dbReference>
<evidence type="ECO:0000256" key="2">
    <source>
        <dbReference type="ARBA" id="ARBA00023125"/>
    </source>
</evidence>
<dbReference type="GO" id="GO:0003700">
    <property type="term" value="F:DNA-binding transcription factor activity"/>
    <property type="evidence" value="ECO:0007669"/>
    <property type="project" value="InterPro"/>
</dbReference>
<dbReference type="InterPro" id="IPR035418">
    <property type="entry name" value="AraC-bd_2"/>
</dbReference>
<dbReference type="KEGG" id="spph:KFK14_07230"/>
<dbReference type="InterPro" id="IPR018060">
    <property type="entry name" value="HTH_AraC"/>
</dbReference>
<dbReference type="PROSITE" id="PS00041">
    <property type="entry name" value="HTH_ARAC_FAMILY_1"/>
    <property type="match status" value="1"/>
</dbReference>
<dbReference type="PANTHER" id="PTHR46796:SF6">
    <property type="entry name" value="ARAC SUBFAMILY"/>
    <property type="match status" value="1"/>
</dbReference>
<dbReference type="Proteomes" id="UP000681425">
    <property type="component" value="Chromosome"/>
</dbReference>
<protein>
    <submittedName>
        <fullName evidence="5">Helix-turn-helix domain-containing protein</fullName>
    </submittedName>
</protein>
<dbReference type="PRINTS" id="PR00032">
    <property type="entry name" value="HTHARAC"/>
</dbReference>
<dbReference type="GO" id="GO:0043565">
    <property type="term" value="F:sequence-specific DNA binding"/>
    <property type="evidence" value="ECO:0007669"/>
    <property type="project" value="InterPro"/>
</dbReference>
<keyword evidence="3" id="KW-0804">Transcription</keyword>
<dbReference type="InterPro" id="IPR018062">
    <property type="entry name" value="HTH_AraC-typ_CS"/>
</dbReference>
<evidence type="ECO:0000313" key="6">
    <source>
        <dbReference type="Proteomes" id="UP000681425"/>
    </source>
</evidence>
<sequence length="303" mass="33340">MLAHHFSTRRIQADRRLEAWNERACQAFTSCTVDAEKDYLASLRSLSLGSIQIAASAGDAARMSVRPFRDHLDKCTLIAQRSMESVGKVDDRSVHINAGQLMLVDLSMAFHLDSPADKEIVCLCFNRSEFQSRALDVEASIGRPVSLCSGAGAMFAALLDSIWRNASESDGALLGDTLLNLAALALEKEIGYSSSSGRILEKAKEEIARRFREPELKTASVAASLGISERYLQQLFASAGTTPGIYIRDRRLESIAATLSRNAHRGNIAQLAFDAGFNDLSQFGRAFRMRYGMTPSQFRLRHS</sequence>
<dbReference type="SMART" id="SM00342">
    <property type="entry name" value="HTH_ARAC"/>
    <property type="match status" value="1"/>
</dbReference>
<gene>
    <name evidence="5" type="ORF">KFK14_07230</name>
</gene>
<dbReference type="InterPro" id="IPR020449">
    <property type="entry name" value="Tscrpt_reg_AraC-type_HTH"/>
</dbReference>
<name>A0A975K9B8_9SPHN</name>
<dbReference type="EMBL" id="CP073910">
    <property type="protein sequence ID" value="QUT07199.1"/>
    <property type="molecule type" value="Genomic_DNA"/>
</dbReference>